<dbReference type="SUPFAM" id="SSF49464">
    <property type="entry name" value="Carboxypeptidase regulatory domain-like"/>
    <property type="match status" value="1"/>
</dbReference>
<keyword evidence="12" id="KW-0675">Receptor</keyword>
<dbReference type="Gene3D" id="2.170.130.10">
    <property type="entry name" value="TonB-dependent receptor, plug domain"/>
    <property type="match status" value="1"/>
</dbReference>
<keyword evidence="4 8" id="KW-0812">Transmembrane</keyword>
<evidence type="ECO:0000256" key="1">
    <source>
        <dbReference type="ARBA" id="ARBA00004571"/>
    </source>
</evidence>
<evidence type="ECO:0000256" key="5">
    <source>
        <dbReference type="ARBA" id="ARBA00023077"/>
    </source>
</evidence>
<dbReference type="GO" id="GO:0015344">
    <property type="term" value="F:siderophore uptake transmembrane transporter activity"/>
    <property type="evidence" value="ECO:0007669"/>
    <property type="project" value="TreeGrafter"/>
</dbReference>
<dbReference type="GO" id="GO:0044718">
    <property type="term" value="P:siderophore transmembrane transport"/>
    <property type="evidence" value="ECO:0007669"/>
    <property type="project" value="TreeGrafter"/>
</dbReference>
<keyword evidence="6 8" id="KW-0472">Membrane</keyword>
<evidence type="ECO:0000259" key="10">
    <source>
        <dbReference type="Pfam" id="PF00593"/>
    </source>
</evidence>
<dbReference type="STRING" id="1236989.JCM15548_13192"/>
<dbReference type="PANTHER" id="PTHR30069:SF57">
    <property type="entry name" value="TONB-DEPENDENT RECEPTOR"/>
    <property type="match status" value="1"/>
</dbReference>
<feature type="domain" description="TonB-dependent receptor plug" evidence="11">
    <location>
        <begin position="124"/>
        <end position="229"/>
    </location>
</feature>
<dbReference type="OrthoDB" id="9760333at2"/>
<comment type="caution">
    <text evidence="12">The sequence shown here is derived from an EMBL/GenBank/DDBJ whole genome shotgun (WGS) entry which is preliminary data.</text>
</comment>
<evidence type="ECO:0000259" key="11">
    <source>
        <dbReference type="Pfam" id="PF07715"/>
    </source>
</evidence>
<dbReference type="Gene3D" id="2.60.40.1120">
    <property type="entry name" value="Carboxypeptidase-like, regulatory domain"/>
    <property type="match status" value="1"/>
</dbReference>
<dbReference type="Pfam" id="PF07715">
    <property type="entry name" value="Plug"/>
    <property type="match status" value="1"/>
</dbReference>
<gene>
    <name evidence="12" type="ORF">JCM15548_13192</name>
</gene>
<comment type="similarity">
    <text evidence="8 9">Belongs to the TonB-dependent receptor family.</text>
</comment>
<keyword evidence="3 8" id="KW-1134">Transmembrane beta strand</keyword>
<dbReference type="SUPFAM" id="SSF56935">
    <property type="entry name" value="Porins"/>
    <property type="match status" value="1"/>
</dbReference>
<keyword evidence="13" id="KW-1185">Reference proteome</keyword>
<keyword evidence="5 9" id="KW-0798">TonB box</keyword>
<evidence type="ECO:0000256" key="9">
    <source>
        <dbReference type="RuleBase" id="RU003357"/>
    </source>
</evidence>
<evidence type="ECO:0000256" key="6">
    <source>
        <dbReference type="ARBA" id="ARBA00023136"/>
    </source>
</evidence>
<dbReference type="Pfam" id="PF13715">
    <property type="entry name" value="CarbopepD_reg_2"/>
    <property type="match status" value="1"/>
</dbReference>
<evidence type="ECO:0000256" key="4">
    <source>
        <dbReference type="ARBA" id="ARBA00022692"/>
    </source>
</evidence>
<evidence type="ECO:0000313" key="13">
    <source>
        <dbReference type="Proteomes" id="UP000032900"/>
    </source>
</evidence>
<comment type="subcellular location">
    <subcellularLocation>
        <location evidence="1 8">Cell outer membrane</location>
        <topology evidence="1 8">Multi-pass membrane protein</topology>
    </subcellularLocation>
</comment>
<accession>A0A0E9M0I9</accession>
<evidence type="ECO:0000313" key="12">
    <source>
        <dbReference type="EMBL" id="GAO30876.1"/>
    </source>
</evidence>
<dbReference type="InterPro" id="IPR008969">
    <property type="entry name" value="CarboxyPept-like_regulatory"/>
</dbReference>
<keyword evidence="2 8" id="KW-0813">Transport</keyword>
<dbReference type="Proteomes" id="UP000032900">
    <property type="component" value="Unassembled WGS sequence"/>
</dbReference>
<evidence type="ECO:0000256" key="7">
    <source>
        <dbReference type="ARBA" id="ARBA00023237"/>
    </source>
</evidence>
<dbReference type="RefSeq" id="WP_062126345.1">
    <property type="nucleotide sequence ID" value="NZ_BAZW01000032.1"/>
</dbReference>
<dbReference type="InterPro" id="IPR012910">
    <property type="entry name" value="Plug_dom"/>
</dbReference>
<evidence type="ECO:0000256" key="8">
    <source>
        <dbReference type="PROSITE-ProRule" id="PRU01360"/>
    </source>
</evidence>
<dbReference type="Pfam" id="PF00593">
    <property type="entry name" value="TonB_dep_Rec_b-barrel"/>
    <property type="match status" value="1"/>
</dbReference>
<dbReference type="InterPro" id="IPR036942">
    <property type="entry name" value="Beta-barrel_TonB_sf"/>
</dbReference>
<evidence type="ECO:0000256" key="3">
    <source>
        <dbReference type="ARBA" id="ARBA00022452"/>
    </source>
</evidence>
<feature type="domain" description="TonB-dependent receptor-like beta-barrel" evidence="10">
    <location>
        <begin position="270"/>
        <end position="729"/>
    </location>
</feature>
<protein>
    <submittedName>
        <fullName evidence="12">TonB-dependent receptor</fullName>
    </submittedName>
</protein>
<sequence length="767" mass="84496">MRAIITIITLLFFIPLISILNANKPPVANISGTIMTKGEPVPYASVQIKSTTIGTATDINGAFRLELPEGTHQLRVQAMGYKPTEISIDASEAVTGNFNIEMEEDALRLEQVVVTADRDERSRKESTSIVNALSSDMLSNLQITSLSEGLAFSPGLRVENNCGNCGSYQLRMNGLDGPYSQVLINGRPIFSGLASVYGLELLPANMIDRVEIIRGGGSALYGSNAIGGTVNVITREPISNRYEVQLQTSMVGVGSSAQPDNTIQFNTTLASENSKQGLAIYGFHRNRSPYDANGDGFSELSKIKNSTMGLHYTVKPGYKSKITADYFHIGETRRGGDAFDKPLHESNIAEAAEHQINSGNVAWHLFTAPDQELSFFAAGQSVHRDSYYGASQALDAYGTTKDFSYSAGSQYKINSGANNVIMGIEVNGGQLEDEKLGRSDEANTLVSDQRSTVGGVFSQWERKMGNFSVSAGLRADHYSIEDHISHSDISNTVLSPRLNILYGLNNHVQTRVSYAKGYRAPQVFDEDLHIETSEARQVTHVNANDLEQETSHSYMGSVSYQMQSDKQNLELLAEFFYTDLQNPFDNEFGEPNEEGVVVYTRVNEAAGAVVKGVNMEATWIPSDKWRINGSYTVQSSEFGAAREFGEKRFLRTPNHYGYLSTEWNPSEKITFNTNATYTGEMLVPYFGPLAGEDGELRTSDSFFDWSVNLKYHIRTNVGSFQIFAGLKNILNSYQSDFDRGGERDPGYIYGPTAPRTLQFGVKINNFL</sequence>
<dbReference type="EMBL" id="BAZW01000032">
    <property type="protein sequence ID" value="GAO30876.1"/>
    <property type="molecule type" value="Genomic_DNA"/>
</dbReference>
<evidence type="ECO:0000256" key="2">
    <source>
        <dbReference type="ARBA" id="ARBA00022448"/>
    </source>
</evidence>
<dbReference type="PROSITE" id="PS52016">
    <property type="entry name" value="TONB_DEPENDENT_REC_3"/>
    <property type="match status" value="1"/>
</dbReference>
<keyword evidence="7 8" id="KW-0998">Cell outer membrane</keyword>
<dbReference type="InterPro" id="IPR039426">
    <property type="entry name" value="TonB-dep_rcpt-like"/>
</dbReference>
<proteinExistence type="inferred from homology"/>
<dbReference type="AlphaFoldDB" id="A0A0E9M0I9"/>
<dbReference type="Gene3D" id="2.40.170.20">
    <property type="entry name" value="TonB-dependent receptor, beta-barrel domain"/>
    <property type="match status" value="1"/>
</dbReference>
<organism evidence="12 13">
    <name type="scientific">Geofilum rubicundum JCM 15548</name>
    <dbReference type="NCBI Taxonomy" id="1236989"/>
    <lineage>
        <taxon>Bacteria</taxon>
        <taxon>Pseudomonadati</taxon>
        <taxon>Bacteroidota</taxon>
        <taxon>Bacteroidia</taxon>
        <taxon>Marinilabiliales</taxon>
        <taxon>Marinilabiliaceae</taxon>
        <taxon>Geofilum</taxon>
    </lineage>
</organism>
<dbReference type="GO" id="GO:0009279">
    <property type="term" value="C:cell outer membrane"/>
    <property type="evidence" value="ECO:0007669"/>
    <property type="project" value="UniProtKB-SubCell"/>
</dbReference>
<name>A0A0E9M0I9_9BACT</name>
<reference evidence="12 13" key="1">
    <citation type="journal article" date="2015" name="Microbes Environ.">
        <title>Distribution and evolution of nitrogen fixation genes in the phylum bacteroidetes.</title>
        <authorList>
            <person name="Inoue J."/>
            <person name="Oshima K."/>
            <person name="Suda W."/>
            <person name="Sakamoto M."/>
            <person name="Iino T."/>
            <person name="Noda S."/>
            <person name="Hongoh Y."/>
            <person name="Hattori M."/>
            <person name="Ohkuma M."/>
        </authorList>
    </citation>
    <scope>NUCLEOTIDE SEQUENCE [LARGE SCALE GENOMIC DNA]</scope>
    <source>
        <strain evidence="12">JCM 15548</strain>
    </source>
</reference>
<dbReference type="InterPro" id="IPR037066">
    <property type="entry name" value="Plug_dom_sf"/>
</dbReference>
<dbReference type="InterPro" id="IPR000531">
    <property type="entry name" value="Beta-barrel_TonB"/>
</dbReference>
<dbReference type="PANTHER" id="PTHR30069">
    <property type="entry name" value="TONB-DEPENDENT OUTER MEMBRANE RECEPTOR"/>
    <property type="match status" value="1"/>
</dbReference>